<reference evidence="1 2" key="1">
    <citation type="submission" date="2023-08" db="EMBL/GenBank/DDBJ databases">
        <title>A Necator americanus chromosomal reference genome.</title>
        <authorList>
            <person name="Ilik V."/>
            <person name="Petrzelkova K.J."/>
            <person name="Pardy F."/>
            <person name="Fuh T."/>
            <person name="Niatou-Singa F.S."/>
            <person name="Gouil Q."/>
            <person name="Baker L."/>
            <person name="Ritchie M.E."/>
            <person name="Jex A.R."/>
            <person name="Gazzola D."/>
            <person name="Li H."/>
            <person name="Toshio Fujiwara R."/>
            <person name="Zhan B."/>
            <person name="Aroian R.V."/>
            <person name="Pafco B."/>
            <person name="Schwarz E.M."/>
        </authorList>
    </citation>
    <scope>NUCLEOTIDE SEQUENCE [LARGE SCALE GENOMIC DNA]</scope>
    <source>
        <strain evidence="1 2">Aroian</strain>
        <tissue evidence="1">Whole animal</tissue>
    </source>
</reference>
<comment type="caution">
    <text evidence="1">The sequence shown here is derived from an EMBL/GenBank/DDBJ whole genome shotgun (WGS) entry which is preliminary data.</text>
</comment>
<dbReference type="EMBL" id="JAVFWL010000006">
    <property type="protein sequence ID" value="KAK6763063.1"/>
    <property type="molecule type" value="Genomic_DNA"/>
</dbReference>
<keyword evidence="2" id="KW-1185">Reference proteome</keyword>
<evidence type="ECO:0000313" key="2">
    <source>
        <dbReference type="Proteomes" id="UP001303046"/>
    </source>
</evidence>
<proteinExistence type="predicted"/>
<name>A0ABR1EKD5_NECAM</name>
<evidence type="ECO:0000313" key="1">
    <source>
        <dbReference type="EMBL" id="KAK6763063.1"/>
    </source>
</evidence>
<organism evidence="1 2">
    <name type="scientific">Necator americanus</name>
    <name type="common">Human hookworm</name>
    <dbReference type="NCBI Taxonomy" id="51031"/>
    <lineage>
        <taxon>Eukaryota</taxon>
        <taxon>Metazoa</taxon>
        <taxon>Ecdysozoa</taxon>
        <taxon>Nematoda</taxon>
        <taxon>Chromadorea</taxon>
        <taxon>Rhabditida</taxon>
        <taxon>Rhabditina</taxon>
        <taxon>Rhabditomorpha</taxon>
        <taxon>Strongyloidea</taxon>
        <taxon>Ancylostomatidae</taxon>
        <taxon>Bunostominae</taxon>
        <taxon>Necator</taxon>
    </lineage>
</organism>
<dbReference type="Proteomes" id="UP001303046">
    <property type="component" value="Unassembled WGS sequence"/>
</dbReference>
<protein>
    <submittedName>
        <fullName evidence="1">Uncharacterized protein</fullName>
    </submittedName>
</protein>
<gene>
    <name evidence="1" type="primary">Necator_chrX.g23843</name>
    <name evidence="1" type="ORF">RB195_023678</name>
</gene>
<sequence length="101" mass="11359">MALAESAKDDAHMKRIGLGCPNYTLYNENIPRCCGLRSVQEHRGCSKEDYEHPAHLFNTTTALPSLSYASEMWALSKKEENAAGVIESSIKRTMLRVYHLT</sequence>
<accession>A0ABR1EKD5</accession>